<gene>
    <name evidence="3" type="ORF">CK203_056096</name>
    <name evidence="2" type="ORF">CK203_116421</name>
</gene>
<proteinExistence type="predicted"/>
<protein>
    <submittedName>
        <fullName evidence="3">Uncharacterized protein</fullName>
    </submittedName>
</protein>
<dbReference type="AlphaFoldDB" id="A0A438H4P3"/>
<organism evidence="3 4">
    <name type="scientific">Vitis vinifera</name>
    <name type="common">Grape</name>
    <dbReference type="NCBI Taxonomy" id="29760"/>
    <lineage>
        <taxon>Eukaryota</taxon>
        <taxon>Viridiplantae</taxon>
        <taxon>Streptophyta</taxon>
        <taxon>Embryophyta</taxon>
        <taxon>Tracheophyta</taxon>
        <taxon>Spermatophyta</taxon>
        <taxon>Magnoliopsida</taxon>
        <taxon>eudicotyledons</taxon>
        <taxon>Gunneridae</taxon>
        <taxon>Pentapetalae</taxon>
        <taxon>rosids</taxon>
        <taxon>Vitales</taxon>
        <taxon>Vitaceae</taxon>
        <taxon>Viteae</taxon>
        <taxon>Vitis</taxon>
    </lineage>
</organism>
<accession>A0A438H4P3</accession>
<evidence type="ECO:0000256" key="1">
    <source>
        <dbReference type="SAM" id="MobiDB-lite"/>
    </source>
</evidence>
<dbReference type="Proteomes" id="UP000288805">
    <property type="component" value="Unassembled WGS sequence"/>
</dbReference>
<dbReference type="EMBL" id="QGNW01000281">
    <property type="protein sequence ID" value="RVW79422.1"/>
    <property type="molecule type" value="Genomic_DNA"/>
</dbReference>
<dbReference type="EMBL" id="QGNW01001830">
    <property type="protein sequence ID" value="RVW29696.1"/>
    <property type="molecule type" value="Genomic_DNA"/>
</dbReference>
<comment type="caution">
    <text evidence="3">The sequence shown here is derived from an EMBL/GenBank/DDBJ whole genome shotgun (WGS) entry which is preliminary data.</text>
</comment>
<reference evidence="3 4" key="1">
    <citation type="journal article" date="2018" name="PLoS Genet.">
        <title>Population sequencing reveals clonal diversity and ancestral inbreeding in the grapevine cultivar Chardonnay.</title>
        <authorList>
            <person name="Roach M.J."/>
            <person name="Johnson D.L."/>
            <person name="Bohlmann J."/>
            <person name="van Vuuren H.J."/>
            <person name="Jones S.J."/>
            <person name="Pretorius I.S."/>
            <person name="Schmidt S.A."/>
            <person name="Borneman A.R."/>
        </authorList>
    </citation>
    <scope>NUCLEOTIDE SEQUENCE [LARGE SCALE GENOMIC DNA]</scope>
    <source>
        <strain evidence="4">cv. Chardonnay</strain>
        <strain evidence="3">I10V1</strain>
        <tissue evidence="3">Leaf</tissue>
    </source>
</reference>
<evidence type="ECO:0000313" key="2">
    <source>
        <dbReference type="EMBL" id="RVW29696.1"/>
    </source>
</evidence>
<evidence type="ECO:0000313" key="4">
    <source>
        <dbReference type="Proteomes" id="UP000288805"/>
    </source>
</evidence>
<name>A0A438H4P3_VITVI</name>
<sequence length="63" mass="7002">MGNKKWGKVPRGNPKASSRGREVSNLRGILHSMQEVGRVLKGQLLLEYVMVVEQDIIYGGLAH</sequence>
<evidence type="ECO:0000313" key="3">
    <source>
        <dbReference type="EMBL" id="RVW79422.1"/>
    </source>
</evidence>
<feature type="region of interest" description="Disordered" evidence="1">
    <location>
        <begin position="1"/>
        <end position="23"/>
    </location>
</feature>